<feature type="transmembrane region" description="Helical" evidence="1">
    <location>
        <begin position="104"/>
        <end position="125"/>
    </location>
</feature>
<sequence length="131" mass="13815">MSLATTTLSVLHITVGASALIAPSFTAAFFGLVPAPSSLFVTRLFGSRDLALGLAVWATNGSGTRDRRTTTKTERRGALWIANLVNAIDIVSCVWSYYEGSINTAGVLWGAPGAAFLLLLGWVGIRDVDTV</sequence>
<evidence type="ECO:0000256" key="1">
    <source>
        <dbReference type="SAM" id="Phobius"/>
    </source>
</evidence>
<keyword evidence="1" id="KW-0812">Transmembrane</keyword>
<keyword evidence="1" id="KW-0472">Membrane</keyword>
<proteinExistence type="predicted"/>
<name>A0A9P7BAJ4_RHOMI</name>
<dbReference type="EMBL" id="PUHQ01000002">
    <property type="protein sequence ID" value="KAG0667224.1"/>
    <property type="molecule type" value="Genomic_DNA"/>
</dbReference>
<comment type="caution">
    <text evidence="2">The sequence shown here is derived from an EMBL/GenBank/DDBJ whole genome shotgun (WGS) entry which is preliminary data.</text>
</comment>
<dbReference type="InterPro" id="IPR025363">
    <property type="entry name" value="DUF4267"/>
</dbReference>
<feature type="transmembrane region" description="Helical" evidence="1">
    <location>
        <begin position="78"/>
        <end position="98"/>
    </location>
</feature>
<dbReference type="Pfam" id="PF14087">
    <property type="entry name" value="DUF4267"/>
    <property type="match status" value="1"/>
</dbReference>
<gene>
    <name evidence="2" type="ORF">C6P46_002636</name>
</gene>
<organism evidence="2 3">
    <name type="scientific">Rhodotorula mucilaginosa</name>
    <name type="common">Yeast</name>
    <name type="synonym">Rhodotorula rubra</name>
    <dbReference type="NCBI Taxonomy" id="5537"/>
    <lineage>
        <taxon>Eukaryota</taxon>
        <taxon>Fungi</taxon>
        <taxon>Dikarya</taxon>
        <taxon>Basidiomycota</taxon>
        <taxon>Pucciniomycotina</taxon>
        <taxon>Microbotryomycetes</taxon>
        <taxon>Sporidiobolales</taxon>
        <taxon>Sporidiobolaceae</taxon>
        <taxon>Rhodotorula</taxon>
    </lineage>
</organism>
<evidence type="ECO:0000313" key="2">
    <source>
        <dbReference type="EMBL" id="KAG0667224.1"/>
    </source>
</evidence>
<feature type="transmembrane region" description="Helical" evidence="1">
    <location>
        <begin position="35"/>
        <end position="57"/>
    </location>
</feature>
<reference evidence="2 3" key="1">
    <citation type="submission" date="2020-11" db="EMBL/GenBank/DDBJ databases">
        <title>Kefir isolates.</title>
        <authorList>
            <person name="Marcisauskas S."/>
            <person name="Kim Y."/>
            <person name="Blasche S."/>
        </authorList>
    </citation>
    <scope>NUCLEOTIDE SEQUENCE [LARGE SCALE GENOMIC DNA]</scope>
    <source>
        <strain evidence="2 3">KR</strain>
    </source>
</reference>
<keyword evidence="3" id="KW-1185">Reference proteome</keyword>
<dbReference type="OrthoDB" id="4160064at2759"/>
<evidence type="ECO:0000313" key="3">
    <source>
        <dbReference type="Proteomes" id="UP000777482"/>
    </source>
</evidence>
<keyword evidence="1" id="KW-1133">Transmembrane helix</keyword>
<dbReference type="Proteomes" id="UP000777482">
    <property type="component" value="Unassembled WGS sequence"/>
</dbReference>
<protein>
    <submittedName>
        <fullName evidence="2">Uncharacterized protein</fullName>
    </submittedName>
</protein>
<accession>A0A9P7BAJ4</accession>
<dbReference type="AlphaFoldDB" id="A0A9P7BAJ4"/>